<dbReference type="NCBIfam" id="NF009879">
    <property type="entry name" value="PRK13340.1-4"/>
    <property type="match status" value="1"/>
</dbReference>
<gene>
    <name evidence="13" type="primary">argR_1</name>
    <name evidence="13" type="ORF">PS691_04799</name>
</gene>
<dbReference type="InterPro" id="IPR011079">
    <property type="entry name" value="Ala_racemase_C"/>
</dbReference>
<dbReference type="GO" id="GO:0030632">
    <property type="term" value="P:D-alanine biosynthetic process"/>
    <property type="evidence" value="ECO:0007669"/>
    <property type="project" value="TreeGrafter"/>
</dbReference>
<accession>A0A5E7EQG6</accession>
<dbReference type="EMBL" id="CABVHQ010000067">
    <property type="protein sequence ID" value="VVO29176.1"/>
    <property type="molecule type" value="Genomic_DNA"/>
</dbReference>
<organism evidence="13 14">
    <name type="scientific">Pseudomonas fluorescens</name>
    <dbReference type="NCBI Taxonomy" id="294"/>
    <lineage>
        <taxon>Bacteria</taxon>
        <taxon>Pseudomonadati</taxon>
        <taxon>Pseudomonadota</taxon>
        <taxon>Gammaproteobacteria</taxon>
        <taxon>Pseudomonadales</taxon>
        <taxon>Pseudomonadaceae</taxon>
        <taxon>Pseudomonas</taxon>
    </lineage>
</organism>
<dbReference type="NCBIfam" id="TIGR00492">
    <property type="entry name" value="alr"/>
    <property type="match status" value="1"/>
</dbReference>
<dbReference type="GO" id="GO:0030170">
    <property type="term" value="F:pyridoxal phosphate binding"/>
    <property type="evidence" value="ECO:0007669"/>
    <property type="project" value="UniProtKB-UniRule"/>
</dbReference>
<feature type="modified residue" description="N6-(pyridoxal phosphate)lysine" evidence="9 10">
    <location>
        <position position="73"/>
    </location>
</feature>
<feature type="active site" description="Proton acceptor" evidence="9">
    <location>
        <position position="73"/>
    </location>
</feature>
<comment type="catalytic activity">
    <reaction evidence="9">
        <text>L-lysine = D-lysine</text>
        <dbReference type="Rhea" id="RHEA:22864"/>
        <dbReference type="ChEBI" id="CHEBI:32551"/>
        <dbReference type="ChEBI" id="CHEBI:32557"/>
    </reaction>
</comment>
<evidence type="ECO:0000256" key="9">
    <source>
        <dbReference type="HAMAP-Rule" id="MF_02212"/>
    </source>
</evidence>
<keyword evidence="6 9" id="KW-1015">Disulfide bond</keyword>
<dbReference type="GO" id="GO:0005829">
    <property type="term" value="C:cytosol"/>
    <property type="evidence" value="ECO:0007669"/>
    <property type="project" value="TreeGrafter"/>
</dbReference>
<dbReference type="GO" id="GO:0047679">
    <property type="term" value="F:arginine racemase activity"/>
    <property type="evidence" value="ECO:0007669"/>
    <property type="project" value="RHEA"/>
</dbReference>
<comment type="catalytic activity">
    <reaction evidence="9">
        <text>L-arginine = D-arginine</text>
        <dbReference type="Rhea" id="RHEA:18069"/>
        <dbReference type="ChEBI" id="CHEBI:32682"/>
        <dbReference type="ChEBI" id="CHEBI:32689"/>
    </reaction>
</comment>
<evidence type="ECO:0000256" key="4">
    <source>
        <dbReference type="ARBA" id="ARBA00022764"/>
    </source>
</evidence>
<keyword evidence="5 9" id="KW-0663">Pyridoxal phosphate</keyword>
<comment type="catalytic activity">
    <reaction evidence="9">
        <text>an L-alpha-amino acid = a D-alpha-amino acid</text>
        <dbReference type="Rhea" id="RHEA:18317"/>
        <dbReference type="ChEBI" id="CHEBI:59869"/>
        <dbReference type="ChEBI" id="CHEBI:59871"/>
        <dbReference type="EC" id="5.1.1.10"/>
    </reaction>
</comment>
<dbReference type="CDD" id="cd06826">
    <property type="entry name" value="PLPDE_III_AR2"/>
    <property type="match status" value="1"/>
</dbReference>
<feature type="active site" description="Proton acceptor" evidence="9">
    <location>
        <position position="299"/>
    </location>
</feature>
<dbReference type="HAMAP" id="MF_02212">
    <property type="entry name" value="Bsr_racemase"/>
    <property type="match status" value="1"/>
</dbReference>
<feature type="signal peptide" evidence="9">
    <location>
        <begin position="1"/>
        <end position="23"/>
    </location>
</feature>
<feature type="chain" id="PRO_5026404466" description="Broad specificity amino-acid racemase" evidence="9">
    <location>
        <begin position="24"/>
        <end position="408"/>
    </location>
</feature>
<comment type="subcellular location">
    <subcellularLocation>
        <location evidence="2 9">Periplasm</location>
    </subcellularLocation>
</comment>
<dbReference type="PANTHER" id="PTHR30511">
    <property type="entry name" value="ALANINE RACEMASE"/>
    <property type="match status" value="1"/>
</dbReference>
<dbReference type="InterPro" id="IPR000821">
    <property type="entry name" value="Ala_racemase"/>
</dbReference>
<dbReference type="SUPFAM" id="SSF51419">
    <property type="entry name" value="PLP-binding barrel"/>
    <property type="match status" value="1"/>
</dbReference>
<feature type="binding site" evidence="9 11">
    <location>
        <position position="172"/>
    </location>
    <ligand>
        <name>substrate</name>
    </ligand>
</feature>
<keyword evidence="4 9" id="KW-0574">Periplasm</keyword>
<evidence type="ECO:0000256" key="8">
    <source>
        <dbReference type="ARBA" id="ARBA00023456"/>
    </source>
</evidence>
<dbReference type="PANTHER" id="PTHR30511:SF0">
    <property type="entry name" value="ALANINE RACEMASE, CATABOLIC-RELATED"/>
    <property type="match status" value="1"/>
</dbReference>
<protein>
    <recommendedName>
        <fullName evidence="9">Broad specificity amino-acid racemase</fullName>
        <ecNumber evidence="9">5.1.1.10</ecNumber>
    </recommendedName>
</protein>
<keyword evidence="3 9" id="KW-0732">Signal</keyword>
<dbReference type="EC" id="5.1.1.10" evidence="9"/>
<dbReference type="Gene3D" id="2.40.37.10">
    <property type="entry name" value="Lyase, Ornithine Decarboxylase, Chain A, domain 1"/>
    <property type="match status" value="1"/>
</dbReference>
<sequence precursor="true">MPLPRTLLALSLGLVFLQGQTFAAAPLSVTDSAAHASADNNAWVEINKAAFEHNIRALQATLADASKICAVLKADAYGHGIGLLMPSVIAMGVPCVGIASNEEARVVRESGFKGQLMRVRTAAPSELEAALAYDIEELLGNFDFALQASLIARRHGRPLVVHLGLNSNGMSRNGLDMSTVQGRRDALAITQLPNLEVKAIMTHFAVEEAAQVRAGLKAFNEQANWLMSVAQLDRSTITLHSANSFATLRVPESRLDMVRPGSALFGDTGPSPSEYQRVMQFKSRVASVNSYPKGNTVGYDRAYTLSRDSKLANITVGYSDGYIRAFTNKGFVLIGGHRVPVVGKVSMNTLMVDVTDAPAVKSGDEVVLFGKQGSAEIAQGEVEGINGVLMADLFTLWGNSNPKVLVGH</sequence>
<dbReference type="PRINTS" id="PR00992">
    <property type="entry name" value="ALARACEMASE"/>
</dbReference>
<proteinExistence type="inferred from homology"/>
<reference evidence="13 14" key="1">
    <citation type="submission" date="2019-09" db="EMBL/GenBank/DDBJ databases">
        <authorList>
            <person name="Chandra G."/>
            <person name="Truman W A."/>
        </authorList>
    </citation>
    <scope>NUCLEOTIDE SEQUENCE [LARGE SCALE GENOMIC DNA]</scope>
    <source>
        <strain evidence="13">PS691</strain>
    </source>
</reference>
<feature type="binding site" evidence="9 11">
    <location>
        <position position="347"/>
    </location>
    <ligand>
        <name>substrate</name>
    </ligand>
</feature>
<dbReference type="RefSeq" id="WP_150644632.1">
    <property type="nucleotide sequence ID" value="NZ_CABVHQ010000067.1"/>
</dbReference>
<dbReference type="GO" id="GO:0018113">
    <property type="term" value="F:lysine racemase activity"/>
    <property type="evidence" value="ECO:0007669"/>
    <property type="project" value="RHEA"/>
</dbReference>
<dbReference type="GO" id="GO:0008784">
    <property type="term" value="F:alanine racemase activity"/>
    <property type="evidence" value="ECO:0007669"/>
    <property type="project" value="InterPro"/>
</dbReference>
<dbReference type="Gene3D" id="3.20.20.10">
    <property type="entry name" value="Alanine racemase"/>
    <property type="match status" value="1"/>
</dbReference>
<evidence type="ECO:0000256" key="3">
    <source>
        <dbReference type="ARBA" id="ARBA00022729"/>
    </source>
</evidence>
<dbReference type="InterPro" id="IPR009006">
    <property type="entry name" value="Ala_racemase/Decarboxylase_C"/>
</dbReference>
<dbReference type="OrthoDB" id="9813814at2"/>
<name>A0A5E7EQG6_PSEFL</name>
<dbReference type="PROSITE" id="PS00395">
    <property type="entry name" value="ALANINE_RACEMASE"/>
    <property type="match status" value="1"/>
</dbReference>
<evidence type="ECO:0000259" key="12">
    <source>
        <dbReference type="SMART" id="SM01005"/>
    </source>
</evidence>
<evidence type="ECO:0000313" key="13">
    <source>
        <dbReference type="EMBL" id="VVO29176.1"/>
    </source>
</evidence>
<evidence type="ECO:0000256" key="7">
    <source>
        <dbReference type="ARBA" id="ARBA00023235"/>
    </source>
</evidence>
<dbReference type="InterPro" id="IPR020622">
    <property type="entry name" value="Ala_racemase_pyridoxalP-BS"/>
</dbReference>
<feature type="disulfide bond" evidence="9">
    <location>
        <begin position="69"/>
        <end position="95"/>
    </location>
</feature>
<keyword evidence="7 9" id="KW-0413">Isomerase</keyword>
<comment type="cofactor">
    <cofactor evidence="1 9 10">
        <name>pyridoxal 5'-phosphate</name>
        <dbReference type="ChEBI" id="CHEBI:597326"/>
    </cofactor>
</comment>
<evidence type="ECO:0000256" key="1">
    <source>
        <dbReference type="ARBA" id="ARBA00001933"/>
    </source>
</evidence>
<dbReference type="InterPro" id="IPR001608">
    <property type="entry name" value="Ala_racemase_N"/>
</dbReference>
<dbReference type="Pfam" id="PF00842">
    <property type="entry name" value="Ala_racemase_C"/>
    <property type="match status" value="1"/>
</dbReference>
<evidence type="ECO:0000256" key="5">
    <source>
        <dbReference type="ARBA" id="ARBA00022898"/>
    </source>
</evidence>
<dbReference type="SUPFAM" id="SSF50621">
    <property type="entry name" value="Alanine racemase C-terminal domain-like"/>
    <property type="match status" value="1"/>
</dbReference>
<dbReference type="Proteomes" id="UP000337909">
    <property type="component" value="Unassembled WGS sequence"/>
</dbReference>
<dbReference type="AlphaFoldDB" id="A0A5E7EQG6"/>
<comment type="function">
    <text evidence="9">Amino-acid racemase able to utilize a broad range of substrates.</text>
</comment>
<comment type="similarity">
    <text evidence="8 9">Belongs to the alanine racemase family. Bsr subfamily.</text>
</comment>
<evidence type="ECO:0000256" key="10">
    <source>
        <dbReference type="PIRSR" id="PIRSR600821-50"/>
    </source>
</evidence>
<dbReference type="SMART" id="SM01005">
    <property type="entry name" value="Ala_racemase_C"/>
    <property type="match status" value="1"/>
</dbReference>
<dbReference type="GO" id="GO:0042597">
    <property type="term" value="C:periplasmic space"/>
    <property type="evidence" value="ECO:0007669"/>
    <property type="project" value="UniProtKB-SubCell"/>
</dbReference>
<evidence type="ECO:0000313" key="14">
    <source>
        <dbReference type="Proteomes" id="UP000337909"/>
    </source>
</evidence>
<dbReference type="InterPro" id="IPR043698">
    <property type="entry name" value="Racemase_Bsr/Lyr"/>
</dbReference>
<dbReference type="InterPro" id="IPR029066">
    <property type="entry name" value="PLP-binding_barrel"/>
</dbReference>
<evidence type="ECO:0000256" key="11">
    <source>
        <dbReference type="PIRSR" id="PIRSR600821-52"/>
    </source>
</evidence>
<dbReference type="Pfam" id="PF01168">
    <property type="entry name" value="Ala_racemase_N"/>
    <property type="match status" value="1"/>
</dbReference>
<evidence type="ECO:0000256" key="2">
    <source>
        <dbReference type="ARBA" id="ARBA00004418"/>
    </source>
</evidence>
<feature type="domain" description="Alanine racemase C-terminal" evidence="12">
    <location>
        <begin position="278"/>
        <end position="406"/>
    </location>
</feature>
<evidence type="ECO:0000256" key="6">
    <source>
        <dbReference type="ARBA" id="ARBA00023157"/>
    </source>
</evidence>